<dbReference type="Proteomes" id="UP000198680">
    <property type="component" value="Unassembled WGS sequence"/>
</dbReference>
<protein>
    <submittedName>
        <fullName evidence="1">Uncharacterized protein</fullName>
    </submittedName>
</protein>
<organism evidence="1 2">
    <name type="scientific">Geodermatophilus siccatus</name>
    <dbReference type="NCBI Taxonomy" id="1137991"/>
    <lineage>
        <taxon>Bacteria</taxon>
        <taxon>Bacillati</taxon>
        <taxon>Actinomycetota</taxon>
        <taxon>Actinomycetes</taxon>
        <taxon>Geodermatophilales</taxon>
        <taxon>Geodermatophilaceae</taxon>
        <taxon>Geodermatophilus</taxon>
    </lineage>
</organism>
<name>A0A1H0AN20_9ACTN</name>
<dbReference type="EMBL" id="FNHE01000017">
    <property type="protein sequence ID" value="SDN34958.1"/>
    <property type="molecule type" value="Genomic_DNA"/>
</dbReference>
<gene>
    <name evidence="1" type="ORF">SAMN05660642_04631</name>
</gene>
<evidence type="ECO:0000313" key="1">
    <source>
        <dbReference type="EMBL" id="SDN34958.1"/>
    </source>
</evidence>
<reference evidence="2" key="1">
    <citation type="submission" date="2016-10" db="EMBL/GenBank/DDBJ databases">
        <authorList>
            <person name="Varghese N."/>
            <person name="Submissions S."/>
        </authorList>
    </citation>
    <scope>NUCLEOTIDE SEQUENCE [LARGE SCALE GENOMIC DNA]</scope>
    <source>
        <strain evidence="2">DSM 45419</strain>
    </source>
</reference>
<keyword evidence="2" id="KW-1185">Reference proteome</keyword>
<accession>A0A1H0AN20</accession>
<dbReference type="RefSeq" id="WP_139177260.1">
    <property type="nucleotide sequence ID" value="NZ_FNHE01000017.1"/>
</dbReference>
<sequence length="172" mass="18425">MREFLARLGSYSADYEPGTTPADLAARSDAVAVARLTGIREGRVLGSSRSDPGRTDNLVFVFELERAHRGNVPGTLYVEVPKPGQDPAATFDARTPRGARALLFLELVPAAADEPVVPAEPPLPSGAPLWWFTTPQGFLLELDGEVTAPLEAERPIFPAGDPDPADLLAWLP</sequence>
<dbReference type="AlphaFoldDB" id="A0A1H0AN20"/>
<evidence type="ECO:0000313" key="2">
    <source>
        <dbReference type="Proteomes" id="UP000198680"/>
    </source>
</evidence>
<proteinExistence type="predicted"/>